<gene>
    <name evidence="4" type="ORF">EPUL_006189</name>
</gene>
<dbReference type="PANTHER" id="PTHR28014:SF1">
    <property type="entry name" value="NEGATIVE REGULATOR OF RAS-CAMP PATHWAY"/>
    <property type="match status" value="1"/>
</dbReference>
<keyword evidence="5" id="KW-1185">Reference proteome</keyword>
<feature type="domain" description="DUF3295" evidence="3">
    <location>
        <begin position="80"/>
        <end position="172"/>
    </location>
</feature>
<dbReference type="InterPro" id="IPR013860">
    <property type="entry name" value="AreA_GATA"/>
</dbReference>
<sequence>MSSRLLDRPVLRVDAAAIQQVDLRNMESLRQMWTVFTHCASVLEEGRRLENLSWRVWTRETLCSDPSSLTATSKNYIASSTSLRSVVESQSVVQGGLCHAITEKIVLSLDQLDSSSYPRLNCVPRHTTSDELEKMVTTITEKKELQPLPEFTPPRIVKLLPEDEFPKLASPEKLVSPVVQSKTSYTNVVRGFSPVQLVRTGSSRRFDVNPSSIPTADITAAAPSQTTQPKTKTVFALGGSSEDSFEPCLSTRVPSREEIDKSCHKNAIFSFGASSNEDEILPGNIDGTALNNELMSKALLRRPTTFQEEVARRTILEEATVDDVFESDEEDIVDESAIDDEDDSSEWEDSVEGSGHASVEEKNFFQRVDSRANLTSRRSLITTMLHQQDRMNALMNEAMKSNSTSTLHSKLAMSRSRESSDITLSNGPHLSGKDFGHITETSHPNAKPIVRTGHSSQQLALSPRTTRRNMLASELTVSLRQHLLWERKHKSQTTSAALKRRHTSQDVANLRRYPEVSHIHKDETNSGWENYYDRSLSEYNARGW</sequence>
<dbReference type="Pfam" id="PF08550">
    <property type="entry name" value="GATA_AreA"/>
    <property type="match status" value="1"/>
</dbReference>
<dbReference type="GO" id="GO:0031930">
    <property type="term" value="P:mitochondria-nucleus signaling pathway"/>
    <property type="evidence" value="ECO:0007669"/>
    <property type="project" value="TreeGrafter"/>
</dbReference>
<evidence type="ECO:0000259" key="3">
    <source>
        <dbReference type="Pfam" id="PF11702"/>
    </source>
</evidence>
<feature type="domain" description="Nitrogen regulatory protein areA GATA-like" evidence="2">
    <location>
        <begin position="32"/>
        <end position="59"/>
    </location>
</feature>
<dbReference type="InterPro" id="IPR021711">
    <property type="entry name" value="DUF3295"/>
</dbReference>
<accession>A0A2S4PPX8</accession>
<reference evidence="4 5" key="1">
    <citation type="submission" date="2017-10" db="EMBL/GenBank/DDBJ databases">
        <title>Development of genomic resources for the powdery mildew, Erysiphe pulchra.</title>
        <authorList>
            <person name="Wadl P.A."/>
            <person name="Mack B.M."/>
            <person name="Moore G."/>
            <person name="Beltz S.B."/>
        </authorList>
    </citation>
    <scope>NUCLEOTIDE SEQUENCE [LARGE SCALE GENOMIC DNA]</scope>
    <source>
        <strain evidence="4">Cflorida</strain>
    </source>
</reference>
<dbReference type="GO" id="GO:0000122">
    <property type="term" value="P:negative regulation of transcription by RNA polymerase II"/>
    <property type="evidence" value="ECO:0007669"/>
    <property type="project" value="TreeGrafter"/>
</dbReference>
<feature type="domain" description="DUF3295" evidence="3">
    <location>
        <begin position="180"/>
        <end position="544"/>
    </location>
</feature>
<dbReference type="OrthoDB" id="5054775at2759"/>
<organism evidence="4 5">
    <name type="scientific">Erysiphe pulchra</name>
    <dbReference type="NCBI Taxonomy" id="225359"/>
    <lineage>
        <taxon>Eukaryota</taxon>
        <taxon>Fungi</taxon>
        <taxon>Dikarya</taxon>
        <taxon>Ascomycota</taxon>
        <taxon>Pezizomycotina</taxon>
        <taxon>Leotiomycetes</taxon>
        <taxon>Erysiphales</taxon>
        <taxon>Erysiphaceae</taxon>
        <taxon>Erysiphe</taxon>
    </lineage>
</organism>
<dbReference type="Proteomes" id="UP000237438">
    <property type="component" value="Unassembled WGS sequence"/>
</dbReference>
<evidence type="ECO:0000313" key="4">
    <source>
        <dbReference type="EMBL" id="POS84087.1"/>
    </source>
</evidence>
<evidence type="ECO:0000259" key="2">
    <source>
        <dbReference type="Pfam" id="PF08550"/>
    </source>
</evidence>
<feature type="region of interest" description="Disordered" evidence="1">
    <location>
        <begin position="335"/>
        <end position="362"/>
    </location>
</feature>
<dbReference type="STRING" id="225359.A0A2S4PPX8"/>
<comment type="caution">
    <text evidence="4">The sequence shown here is derived from an EMBL/GenBank/DDBJ whole genome shotgun (WGS) entry which is preliminary data.</text>
</comment>
<proteinExistence type="predicted"/>
<dbReference type="Pfam" id="PF11702">
    <property type="entry name" value="DUF3295"/>
    <property type="match status" value="2"/>
</dbReference>
<name>A0A2S4PPX8_9PEZI</name>
<dbReference type="PANTHER" id="PTHR28014">
    <property type="entry name" value="NEGATIVE REGULATOR OF RAS-CAMP PATHWAY"/>
    <property type="match status" value="1"/>
</dbReference>
<feature type="compositionally biased region" description="Acidic residues" evidence="1">
    <location>
        <begin position="335"/>
        <end position="351"/>
    </location>
</feature>
<evidence type="ECO:0000256" key="1">
    <source>
        <dbReference type="SAM" id="MobiDB-lite"/>
    </source>
</evidence>
<protein>
    <submittedName>
        <fullName evidence="4">Uncharacterized protein</fullName>
    </submittedName>
</protein>
<dbReference type="EMBL" id="PEDP01001183">
    <property type="protein sequence ID" value="POS84087.1"/>
    <property type="molecule type" value="Genomic_DNA"/>
</dbReference>
<evidence type="ECO:0000313" key="5">
    <source>
        <dbReference type="Proteomes" id="UP000237438"/>
    </source>
</evidence>
<dbReference type="AlphaFoldDB" id="A0A2S4PPX8"/>
<dbReference type="GO" id="GO:0005737">
    <property type="term" value="C:cytoplasm"/>
    <property type="evidence" value="ECO:0007669"/>
    <property type="project" value="TreeGrafter"/>
</dbReference>
<dbReference type="GO" id="GO:0006808">
    <property type="term" value="P:regulation of nitrogen utilization"/>
    <property type="evidence" value="ECO:0007669"/>
    <property type="project" value="TreeGrafter"/>
</dbReference>
<dbReference type="InterPro" id="IPR053043">
    <property type="entry name" value="Ras-cAMP_regulatory"/>
</dbReference>